<proteinExistence type="predicted"/>
<dbReference type="Proteomes" id="UP000184267">
    <property type="component" value="Unassembled WGS sequence"/>
</dbReference>
<feature type="compositionally biased region" description="Polar residues" evidence="1">
    <location>
        <begin position="48"/>
        <end position="58"/>
    </location>
</feature>
<name>A0A1M2VGB1_TRAPU</name>
<feature type="region of interest" description="Disordered" evidence="1">
    <location>
        <begin position="1"/>
        <end position="58"/>
    </location>
</feature>
<evidence type="ECO:0000256" key="1">
    <source>
        <dbReference type="SAM" id="MobiDB-lite"/>
    </source>
</evidence>
<accession>A0A1M2VGB1</accession>
<keyword evidence="3" id="KW-1185">Reference proteome</keyword>
<dbReference type="AlphaFoldDB" id="A0A1M2VGB1"/>
<feature type="non-terminal residue" evidence="2">
    <location>
        <position position="1"/>
    </location>
</feature>
<protein>
    <submittedName>
        <fullName evidence="2">Uncharacterized protein</fullName>
    </submittedName>
</protein>
<evidence type="ECO:0000313" key="2">
    <source>
        <dbReference type="EMBL" id="OJT06573.1"/>
    </source>
</evidence>
<organism evidence="2 3">
    <name type="scientific">Trametes pubescens</name>
    <name type="common">White-rot fungus</name>
    <dbReference type="NCBI Taxonomy" id="154538"/>
    <lineage>
        <taxon>Eukaryota</taxon>
        <taxon>Fungi</taxon>
        <taxon>Dikarya</taxon>
        <taxon>Basidiomycota</taxon>
        <taxon>Agaricomycotina</taxon>
        <taxon>Agaricomycetes</taxon>
        <taxon>Polyporales</taxon>
        <taxon>Polyporaceae</taxon>
        <taxon>Trametes</taxon>
    </lineage>
</organism>
<dbReference type="EMBL" id="MNAD01001299">
    <property type="protein sequence ID" value="OJT06573.1"/>
    <property type="molecule type" value="Genomic_DNA"/>
</dbReference>
<reference evidence="2 3" key="1">
    <citation type="submission" date="2016-10" db="EMBL/GenBank/DDBJ databases">
        <title>Genome sequence of the basidiomycete white-rot fungus Trametes pubescens.</title>
        <authorList>
            <person name="Makela M.R."/>
            <person name="Granchi Z."/>
            <person name="Peng M."/>
            <person name="De Vries R.P."/>
            <person name="Grigoriev I."/>
            <person name="Riley R."/>
            <person name="Hilden K."/>
        </authorList>
    </citation>
    <scope>NUCLEOTIDE SEQUENCE [LARGE SCALE GENOMIC DNA]</scope>
    <source>
        <strain evidence="2 3">FBCC735</strain>
    </source>
</reference>
<comment type="caution">
    <text evidence="2">The sequence shown here is derived from an EMBL/GenBank/DDBJ whole genome shotgun (WGS) entry which is preliminary data.</text>
</comment>
<sequence length="106" mass="11289">RANANARSNAIPHRADSGTPTPGPKKAKAPKAPPATPTRRSKRLGRNASAQPATASHVVQNSTSFITIPAAGRTKLQHIDCSGKSWSSYGGGVFRKFGRLKRQIFL</sequence>
<gene>
    <name evidence="2" type="ORF">TRAPUB_2574</name>
</gene>
<evidence type="ECO:0000313" key="3">
    <source>
        <dbReference type="Proteomes" id="UP000184267"/>
    </source>
</evidence>